<sequence length="115" mass="13589">MEVDDIRVFIPSKNYETSKAFYESIGFKAEYVTDELTLFENGECSFFLQRFYNEEFACNLMLQLSVFKIEEVWQVVISLKGFDIRYEPIKSEPWGKVIYLWGPSGELWHITEFSG</sequence>
<evidence type="ECO:0000313" key="2">
    <source>
        <dbReference type="Proteomes" id="UP000245790"/>
    </source>
</evidence>
<proteinExistence type="predicted"/>
<protein>
    <recommendedName>
        <fullName evidence="3">Lactoylglutathione lyase</fullName>
    </recommendedName>
</protein>
<dbReference type="EMBL" id="QGGU01000005">
    <property type="protein sequence ID" value="PWK51761.1"/>
    <property type="molecule type" value="Genomic_DNA"/>
</dbReference>
<name>A0A316FSM4_9GAMM</name>
<evidence type="ECO:0000313" key="1">
    <source>
        <dbReference type="EMBL" id="PWK51761.1"/>
    </source>
</evidence>
<dbReference type="AlphaFoldDB" id="A0A316FSM4"/>
<comment type="caution">
    <text evidence="1">The sequence shown here is derived from an EMBL/GenBank/DDBJ whole genome shotgun (WGS) entry which is preliminary data.</text>
</comment>
<keyword evidence="2" id="KW-1185">Reference proteome</keyword>
<dbReference type="Proteomes" id="UP000245790">
    <property type="component" value="Unassembled WGS sequence"/>
</dbReference>
<accession>A0A316FSM4</accession>
<gene>
    <name evidence="1" type="ORF">C8D97_10576</name>
</gene>
<dbReference type="SUPFAM" id="SSF54593">
    <property type="entry name" value="Glyoxalase/Bleomycin resistance protein/Dihydroxybiphenyl dioxygenase"/>
    <property type="match status" value="1"/>
</dbReference>
<dbReference type="OrthoDB" id="674527at2"/>
<evidence type="ECO:0008006" key="3">
    <source>
        <dbReference type="Google" id="ProtNLM"/>
    </source>
</evidence>
<dbReference type="RefSeq" id="WP_109763159.1">
    <property type="nucleotide sequence ID" value="NZ_QGGU01000005.1"/>
</dbReference>
<dbReference type="Gene3D" id="3.10.180.10">
    <property type="entry name" value="2,3-Dihydroxybiphenyl 1,2-Dioxygenase, domain 1"/>
    <property type="match status" value="1"/>
</dbReference>
<dbReference type="InterPro" id="IPR029068">
    <property type="entry name" value="Glyas_Bleomycin-R_OHBP_Dase"/>
</dbReference>
<reference evidence="1 2" key="1">
    <citation type="submission" date="2018-05" db="EMBL/GenBank/DDBJ databases">
        <title>Genomic Encyclopedia of Type Strains, Phase IV (KMG-IV): sequencing the most valuable type-strain genomes for metagenomic binning, comparative biology and taxonomic classification.</title>
        <authorList>
            <person name="Goeker M."/>
        </authorList>
    </citation>
    <scope>NUCLEOTIDE SEQUENCE [LARGE SCALE GENOMIC DNA]</scope>
    <source>
        <strain evidence="1 2">DSM 25350</strain>
    </source>
</reference>
<organism evidence="1 2">
    <name type="scientific">Pleionea mediterranea</name>
    <dbReference type="NCBI Taxonomy" id="523701"/>
    <lineage>
        <taxon>Bacteria</taxon>
        <taxon>Pseudomonadati</taxon>
        <taxon>Pseudomonadota</taxon>
        <taxon>Gammaproteobacteria</taxon>
        <taxon>Oceanospirillales</taxon>
        <taxon>Pleioneaceae</taxon>
        <taxon>Pleionea</taxon>
    </lineage>
</organism>